<dbReference type="SUPFAM" id="SSF47473">
    <property type="entry name" value="EF-hand"/>
    <property type="match status" value="1"/>
</dbReference>
<dbReference type="GO" id="GO:0098703">
    <property type="term" value="P:calcium ion import across plasma membrane"/>
    <property type="evidence" value="ECO:0007669"/>
    <property type="project" value="TreeGrafter"/>
</dbReference>
<gene>
    <name evidence="17" type="ORF">CYMTET_18553</name>
</gene>
<keyword evidence="3" id="KW-0597">Phosphoprotein</keyword>
<dbReference type="InterPro" id="IPR011992">
    <property type="entry name" value="EF-hand-dom_pair"/>
</dbReference>
<organism evidence="17 18">
    <name type="scientific">Cymbomonas tetramitiformis</name>
    <dbReference type="NCBI Taxonomy" id="36881"/>
    <lineage>
        <taxon>Eukaryota</taxon>
        <taxon>Viridiplantae</taxon>
        <taxon>Chlorophyta</taxon>
        <taxon>Pyramimonadophyceae</taxon>
        <taxon>Pyramimonadales</taxon>
        <taxon>Pyramimonadaceae</taxon>
        <taxon>Cymbomonas</taxon>
    </lineage>
</organism>
<evidence type="ECO:0000256" key="9">
    <source>
        <dbReference type="ARBA" id="ARBA00022989"/>
    </source>
</evidence>
<sequence>MFGLVVILLNASWIGIDLDYNPDQNSGSEAPKDLFVAVENIFCFLFTFELGVRVLAYRQPTLLRISRVFRLVPELGMMVKSMAAAVRSVSSTFVLTIGIMYVFGIILTQWGKESEVVEDEISMVEMFGSIPDSFLTLMQVLVFDDTFSLIRACMHVEAYVGWLLIIFIIVGSFTILNMLIGVLCEVVANTCSEEKEKILRAKVTEAFIGMDEDGNGTISRKEFDSQIALTSQKVGIPLELLENAFEVIDMNSSGEIDHREFVEMVFKLLNPPETKEIVLVQKKLELLPAIMRREMAEVVREELLKFSQQGLNYLPPVKAHPGTQLPSSGEKKATPTQQVPGAIGDE</sequence>
<dbReference type="Proteomes" id="UP001190700">
    <property type="component" value="Unassembled WGS sequence"/>
</dbReference>
<dbReference type="SUPFAM" id="SSF81324">
    <property type="entry name" value="Voltage-gated potassium channels"/>
    <property type="match status" value="1"/>
</dbReference>
<feature type="domain" description="EF-hand" evidence="16">
    <location>
        <begin position="236"/>
        <end position="271"/>
    </location>
</feature>
<keyword evidence="13" id="KW-0407">Ion channel</keyword>
<feature type="transmembrane region" description="Helical" evidence="15">
    <location>
        <begin position="126"/>
        <end position="147"/>
    </location>
</feature>
<keyword evidence="8" id="KW-0851">Voltage-gated channel</keyword>
<dbReference type="PROSITE" id="PS00018">
    <property type="entry name" value="EF_HAND_1"/>
    <property type="match status" value="2"/>
</dbReference>
<evidence type="ECO:0000313" key="18">
    <source>
        <dbReference type="Proteomes" id="UP001190700"/>
    </source>
</evidence>
<keyword evidence="9 15" id="KW-1133">Transmembrane helix</keyword>
<evidence type="ECO:0000256" key="7">
    <source>
        <dbReference type="ARBA" id="ARBA00022837"/>
    </source>
</evidence>
<evidence type="ECO:0000256" key="1">
    <source>
        <dbReference type="ARBA" id="ARBA00004141"/>
    </source>
</evidence>
<dbReference type="GO" id="GO:0005891">
    <property type="term" value="C:voltage-gated calcium channel complex"/>
    <property type="evidence" value="ECO:0007669"/>
    <property type="project" value="TreeGrafter"/>
</dbReference>
<evidence type="ECO:0000256" key="12">
    <source>
        <dbReference type="ARBA" id="ARBA00023180"/>
    </source>
</evidence>
<protein>
    <recommendedName>
        <fullName evidence="16">EF-hand domain-containing protein</fullName>
    </recommendedName>
</protein>
<evidence type="ECO:0000256" key="3">
    <source>
        <dbReference type="ARBA" id="ARBA00022553"/>
    </source>
</evidence>
<evidence type="ECO:0000256" key="4">
    <source>
        <dbReference type="ARBA" id="ARBA00022568"/>
    </source>
</evidence>
<keyword evidence="18" id="KW-1185">Reference proteome</keyword>
<dbReference type="InterPro" id="IPR005821">
    <property type="entry name" value="Ion_trans_dom"/>
</dbReference>
<dbReference type="CDD" id="cd00051">
    <property type="entry name" value="EFh"/>
    <property type="match status" value="1"/>
</dbReference>
<keyword evidence="2" id="KW-0813">Transport</keyword>
<evidence type="ECO:0000256" key="6">
    <source>
        <dbReference type="ARBA" id="ARBA00022692"/>
    </source>
</evidence>
<dbReference type="InterPro" id="IPR027359">
    <property type="entry name" value="Volt_channel_dom_sf"/>
</dbReference>
<dbReference type="GO" id="GO:0005509">
    <property type="term" value="F:calcium ion binding"/>
    <property type="evidence" value="ECO:0007669"/>
    <property type="project" value="InterPro"/>
</dbReference>
<dbReference type="InterPro" id="IPR018247">
    <property type="entry name" value="EF_Hand_1_Ca_BS"/>
</dbReference>
<evidence type="ECO:0000259" key="16">
    <source>
        <dbReference type="PROSITE" id="PS50222"/>
    </source>
</evidence>
<dbReference type="PANTHER" id="PTHR45628:SF7">
    <property type="entry name" value="VOLTAGE-DEPENDENT CALCIUM CHANNEL TYPE A SUBUNIT ALPHA-1"/>
    <property type="match status" value="1"/>
</dbReference>
<dbReference type="PROSITE" id="PS50222">
    <property type="entry name" value="EF_HAND_2"/>
    <property type="match status" value="2"/>
</dbReference>
<dbReference type="Gene3D" id="1.10.238.10">
    <property type="entry name" value="EF-hand"/>
    <property type="match status" value="1"/>
</dbReference>
<comment type="subcellular location">
    <subcellularLocation>
        <location evidence="1">Membrane</location>
        <topology evidence="1">Multi-pass membrane protein</topology>
    </subcellularLocation>
</comment>
<dbReference type="Gene3D" id="1.10.287.70">
    <property type="match status" value="1"/>
</dbReference>
<dbReference type="PANTHER" id="PTHR45628">
    <property type="entry name" value="VOLTAGE-DEPENDENT CALCIUM CHANNEL TYPE A SUBUNIT ALPHA-1"/>
    <property type="match status" value="1"/>
</dbReference>
<evidence type="ECO:0000256" key="14">
    <source>
        <dbReference type="SAM" id="MobiDB-lite"/>
    </source>
</evidence>
<accession>A0AAE0L628</accession>
<keyword evidence="11 15" id="KW-0472">Membrane</keyword>
<evidence type="ECO:0000256" key="11">
    <source>
        <dbReference type="ARBA" id="ARBA00023136"/>
    </source>
</evidence>
<keyword evidence="4" id="KW-0109">Calcium transport</keyword>
<keyword evidence="12" id="KW-0325">Glycoprotein</keyword>
<feature type="domain" description="EF-hand" evidence="16">
    <location>
        <begin position="198"/>
        <end position="233"/>
    </location>
</feature>
<evidence type="ECO:0000256" key="13">
    <source>
        <dbReference type="ARBA" id="ARBA00023303"/>
    </source>
</evidence>
<keyword evidence="6 15" id="KW-0812">Transmembrane</keyword>
<name>A0AAE0L628_9CHLO</name>
<feature type="transmembrane region" description="Helical" evidence="15">
    <location>
        <begin position="159"/>
        <end position="183"/>
    </location>
</feature>
<dbReference type="Pfam" id="PF13202">
    <property type="entry name" value="EF-hand_5"/>
    <property type="match status" value="2"/>
</dbReference>
<dbReference type="Gene3D" id="1.20.120.350">
    <property type="entry name" value="Voltage-gated potassium channels. Chain C"/>
    <property type="match status" value="1"/>
</dbReference>
<evidence type="ECO:0000256" key="10">
    <source>
        <dbReference type="ARBA" id="ARBA00023065"/>
    </source>
</evidence>
<feature type="transmembrane region" description="Helical" evidence="15">
    <location>
        <begin position="34"/>
        <end position="56"/>
    </location>
</feature>
<keyword evidence="5" id="KW-0107">Calcium channel</keyword>
<dbReference type="Pfam" id="PF00520">
    <property type="entry name" value="Ion_trans"/>
    <property type="match status" value="1"/>
</dbReference>
<evidence type="ECO:0000256" key="5">
    <source>
        <dbReference type="ARBA" id="ARBA00022673"/>
    </source>
</evidence>
<keyword evidence="7" id="KW-0106">Calcium</keyword>
<dbReference type="GO" id="GO:0008331">
    <property type="term" value="F:high voltage-gated calcium channel activity"/>
    <property type="evidence" value="ECO:0007669"/>
    <property type="project" value="TreeGrafter"/>
</dbReference>
<dbReference type="EMBL" id="LGRX02008606">
    <property type="protein sequence ID" value="KAK3273197.1"/>
    <property type="molecule type" value="Genomic_DNA"/>
</dbReference>
<keyword evidence="10" id="KW-0406">Ion transport</keyword>
<comment type="caution">
    <text evidence="17">The sequence shown here is derived from an EMBL/GenBank/DDBJ whole genome shotgun (WGS) entry which is preliminary data.</text>
</comment>
<evidence type="ECO:0000313" key="17">
    <source>
        <dbReference type="EMBL" id="KAK3273197.1"/>
    </source>
</evidence>
<evidence type="ECO:0000256" key="15">
    <source>
        <dbReference type="SAM" id="Phobius"/>
    </source>
</evidence>
<feature type="region of interest" description="Disordered" evidence="14">
    <location>
        <begin position="315"/>
        <end position="346"/>
    </location>
</feature>
<evidence type="ECO:0000256" key="2">
    <source>
        <dbReference type="ARBA" id="ARBA00022448"/>
    </source>
</evidence>
<dbReference type="SMART" id="SM00054">
    <property type="entry name" value="EFh"/>
    <property type="match status" value="2"/>
</dbReference>
<dbReference type="AlphaFoldDB" id="A0AAE0L628"/>
<dbReference type="InterPro" id="IPR050599">
    <property type="entry name" value="VDCC_alpha-1_subunit"/>
</dbReference>
<evidence type="ECO:0000256" key="8">
    <source>
        <dbReference type="ARBA" id="ARBA00022882"/>
    </source>
</evidence>
<feature type="transmembrane region" description="Helical" evidence="15">
    <location>
        <begin position="84"/>
        <end position="106"/>
    </location>
</feature>
<dbReference type="InterPro" id="IPR002048">
    <property type="entry name" value="EF_hand_dom"/>
</dbReference>
<reference evidence="17 18" key="1">
    <citation type="journal article" date="2015" name="Genome Biol. Evol.">
        <title>Comparative Genomics of a Bacterivorous Green Alga Reveals Evolutionary Causalities and Consequences of Phago-Mixotrophic Mode of Nutrition.</title>
        <authorList>
            <person name="Burns J.A."/>
            <person name="Paasch A."/>
            <person name="Narechania A."/>
            <person name="Kim E."/>
        </authorList>
    </citation>
    <scope>NUCLEOTIDE SEQUENCE [LARGE SCALE GENOMIC DNA]</scope>
    <source>
        <strain evidence="17 18">PLY_AMNH</strain>
    </source>
</reference>
<proteinExistence type="predicted"/>